<dbReference type="GO" id="GO:0030497">
    <property type="term" value="P:fatty acid elongation"/>
    <property type="evidence" value="ECO:0007669"/>
    <property type="project" value="TreeGrafter"/>
</dbReference>
<dbReference type="InterPro" id="IPR020904">
    <property type="entry name" value="Sc_DH/Rdtase_CS"/>
</dbReference>
<dbReference type="PANTHER" id="PTHR42760">
    <property type="entry name" value="SHORT-CHAIN DEHYDROGENASES/REDUCTASES FAMILY MEMBER"/>
    <property type="match status" value="1"/>
</dbReference>
<organism evidence="2 3">
    <name type="scientific">Brevibacterium marinum</name>
    <dbReference type="NCBI Taxonomy" id="418643"/>
    <lineage>
        <taxon>Bacteria</taxon>
        <taxon>Bacillati</taxon>
        <taxon>Actinomycetota</taxon>
        <taxon>Actinomycetes</taxon>
        <taxon>Micrococcales</taxon>
        <taxon>Brevibacteriaceae</taxon>
        <taxon>Brevibacterium</taxon>
    </lineage>
</organism>
<dbReference type="PROSITE" id="PS00061">
    <property type="entry name" value="ADH_SHORT"/>
    <property type="match status" value="1"/>
</dbReference>
<dbReference type="EMBL" id="JAATJN010000001">
    <property type="protein sequence ID" value="NJC55006.1"/>
    <property type="molecule type" value="Genomic_DNA"/>
</dbReference>
<evidence type="ECO:0000313" key="2">
    <source>
        <dbReference type="EMBL" id="NJC55006.1"/>
    </source>
</evidence>
<dbReference type="InterPro" id="IPR002347">
    <property type="entry name" value="SDR_fam"/>
</dbReference>
<dbReference type="PRINTS" id="PR00081">
    <property type="entry name" value="GDHRDH"/>
</dbReference>
<dbReference type="InterPro" id="IPR036291">
    <property type="entry name" value="NAD(P)-bd_dom_sf"/>
</dbReference>
<keyword evidence="3" id="KW-1185">Reference proteome</keyword>
<reference evidence="2 3" key="1">
    <citation type="submission" date="2020-03" db="EMBL/GenBank/DDBJ databases">
        <title>Sequencing the genomes of 1000 actinobacteria strains.</title>
        <authorList>
            <person name="Klenk H.-P."/>
        </authorList>
    </citation>
    <scope>NUCLEOTIDE SEQUENCE [LARGE SCALE GENOMIC DNA]</scope>
    <source>
        <strain evidence="2 3">DSM 18964</strain>
    </source>
</reference>
<accession>A0A846RSQ0</accession>
<comment type="caution">
    <text evidence="2">The sequence shown here is derived from an EMBL/GenBank/DDBJ whole genome shotgun (WGS) entry which is preliminary data.</text>
</comment>
<dbReference type="Gene3D" id="3.40.50.720">
    <property type="entry name" value="NAD(P)-binding Rossmann-like Domain"/>
    <property type="match status" value="1"/>
</dbReference>
<sequence>MSDQEPIVVVTGGGSGMGRDIALSQVAAGRRVAVIGRREDALEETIELSDARSRMQAVSGDLSTVEGAESVVARLGGAPVIGLVTAAGGQGDFFRTDERSLAQVASDWSEAIAKNFTSALLIAEALADRYIEHRSRVVLIGSTAGIDGAGGPYSVAKAAVHAYARDLARRLGPRGITANAIVPGFVADTEFFEAGGFGSSDPMVDRAAQSTLVGRVGRPRDITAAADWLLSEDAGWVTGQSIVVDGGTQLAR</sequence>
<dbReference type="EC" id="1.1.1.100" evidence="2"/>
<name>A0A846RSQ0_9MICO</name>
<dbReference type="SUPFAM" id="SSF51735">
    <property type="entry name" value="NAD(P)-binding Rossmann-fold domains"/>
    <property type="match status" value="1"/>
</dbReference>
<dbReference type="RefSeq" id="WP_167949101.1">
    <property type="nucleotide sequence ID" value="NZ_BAAAPQ010000026.1"/>
</dbReference>
<evidence type="ECO:0000313" key="3">
    <source>
        <dbReference type="Proteomes" id="UP000576792"/>
    </source>
</evidence>
<keyword evidence="2" id="KW-0560">Oxidoreductase</keyword>
<dbReference type="CDD" id="cd05233">
    <property type="entry name" value="SDR_c"/>
    <property type="match status" value="1"/>
</dbReference>
<dbReference type="GO" id="GO:0004316">
    <property type="term" value="F:3-oxoacyl-[acyl-carrier-protein] reductase (NADPH) activity"/>
    <property type="evidence" value="ECO:0007669"/>
    <property type="project" value="UniProtKB-EC"/>
</dbReference>
<dbReference type="PANTHER" id="PTHR42760:SF40">
    <property type="entry name" value="3-OXOACYL-[ACYL-CARRIER-PROTEIN] REDUCTASE, CHLOROPLASTIC"/>
    <property type="match status" value="1"/>
</dbReference>
<dbReference type="AlphaFoldDB" id="A0A846RSQ0"/>
<dbReference type="Pfam" id="PF13561">
    <property type="entry name" value="adh_short_C2"/>
    <property type="match status" value="1"/>
</dbReference>
<evidence type="ECO:0000256" key="1">
    <source>
        <dbReference type="ARBA" id="ARBA00006484"/>
    </source>
</evidence>
<dbReference type="Proteomes" id="UP000576792">
    <property type="component" value="Unassembled WGS sequence"/>
</dbReference>
<protein>
    <submittedName>
        <fullName evidence="2">3-oxoacyl-[acyl-carrier protein] reductase</fullName>
        <ecNumber evidence="2">1.1.1.100</ecNumber>
    </submittedName>
</protein>
<comment type="similarity">
    <text evidence="1">Belongs to the short-chain dehydrogenases/reductases (SDR) family.</text>
</comment>
<proteinExistence type="inferred from homology"/>
<gene>
    <name evidence="2" type="ORF">BKA07_000041</name>
</gene>